<dbReference type="EMBL" id="JACETU010000009">
    <property type="protein sequence ID" value="KAF7421183.1"/>
    <property type="molecule type" value="Genomic_DNA"/>
</dbReference>
<sequence>MREPRQEFRLFLATPNESNVRGRPDRGSPWIGVPSRLEASSNMFVKKEHNEPFSVSIMHKDEEYDWIENVVKVFLRADRGMTSVGYYHSYFDLHGETSEDVVVISQDGTRRVWEAKKGQVNAFDFRMIQVHLTPKPVQNDIVIYKKGIIEYLAVMMHPSTSPHEHQLASDSIDILLPLFRSHTAQLALL</sequence>
<accession>A0A8H7DNE5</accession>
<keyword evidence="2" id="KW-1185">Reference proteome</keyword>
<comment type="caution">
    <text evidence="1">The sequence shown here is derived from an EMBL/GenBank/DDBJ whole genome shotgun (WGS) entry which is preliminary data.</text>
</comment>
<reference evidence="1" key="1">
    <citation type="submission" date="2019-07" db="EMBL/GenBank/DDBJ databases">
        <authorList>
            <person name="Palmer J.M."/>
        </authorList>
    </citation>
    <scope>NUCLEOTIDE SEQUENCE</scope>
    <source>
        <strain evidence="1">PC9</strain>
    </source>
</reference>
<name>A0A8H7DNE5_PLEOS</name>
<dbReference type="AlphaFoldDB" id="A0A8H7DNE5"/>
<dbReference type="VEuPathDB" id="FungiDB:PC9H_011703"/>
<evidence type="ECO:0000313" key="1">
    <source>
        <dbReference type="EMBL" id="KAF7421183.1"/>
    </source>
</evidence>
<organism evidence="1 2">
    <name type="scientific">Pleurotus ostreatus</name>
    <name type="common">Oyster mushroom</name>
    <name type="synonym">White-rot fungus</name>
    <dbReference type="NCBI Taxonomy" id="5322"/>
    <lineage>
        <taxon>Eukaryota</taxon>
        <taxon>Fungi</taxon>
        <taxon>Dikarya</taxon>
        <taxon>Basidiomycota</taxon>
        <taxon>Agaricomycotina</taxon>
        <taxon>Agaricomycetes</taxon>
        <taxon>Agaricomycetidae</taxon>
        <taxon>Agaricales</taxon>
        <taxon>Pleurotineae</taxon>
        <taxon>Pleurotaceae</taxon>
        <taxon>Pleurotus</taxon>
    </lineage>
</organism>
<gene>
    <name evidence="1" type="ORF">PC9H_011703</name>
</gene>
<dbReference type="Proteomes" id="UP000623687">
    <property type="component" value="Unassembled WGS sequence"/>
</dbReference>
<protein>
    <submittedName>
        <fullName evidence="1">Uncharacterized protein</fullName>
    </submittedName>
</protein>
<dbReference type="RefSeq" id="XP_036627041.1">
    <property type="nucleotide sequence ID" value="XM_036781186.1"/>
</dbReference>
<dbReference type="GeneID" id="59381521"/>
<evidence type="ECO:0000313" key="2">
    <source>
        <dbReference type="Proteomes" id="UP000623687"/>
    </source>
</evidence>
<proteinExistence type="predicted"/>